<dbReference type="InterPro" id="IPR000595">
    <property type="entry name" value="cNMP-bd_dom"/>
</dbReference>
<sequence length="235" mass="25738">MTSTRPNYAANQLLTALPFADREQLVSLCEPVQLEFGDIIYEHGDQVPHVYFPTGSFISLVTPLEGNAGLEVGLIGNEGMAGITLILGVEIAPFQALVQGAGPALRISAAAFTQEVANSPALYSMLKRYLYVTVSELAQTAACCRIHVVEARLARWLLMTQDRAHADTFHITHLFLAYMLGVRRVGITKAASSLQRRKLISYRRGHITVLNRAGLEAAACSCYQAEKKIYQLIMG</sequence>
<gene>
    <name evidence="5" type="ORF">KEF85_08090</name>
</gene>
<dbReference type="AlphaFoldDB" id="A0A975MR02"/>
<evidence type="ECO:0000259" key="4">
    <source>
        <dbReference type="PROSITE" id="PS51063"/>
    </source>
</evidence>
<evidence type="ECO:0000256" key="1">
    <source>
        <dbReference type="ARBA" id="ARBA00023015"/>
    </source>
</evidence>
<dbReference type="CDD" id="cd00038">
    <property type="entry name" value="CAP_ED"/>
    <property type="match status" value="1"/>
</dbReference>
<accession>A0A975MR02</accession>
<name>A0A975MR02_9GAMM</name>
<dbReference type="GO" id="GO:0003700">
    <property type="term" value="F:DNA-binding transcription factor activity"/>
    <property type="evidence" value="ECO:0007669"/>
    <property type="project" value="TreeGrafter"/>
</dbReference>
<dbReference type="Pfam" id="PF13545">
    <property type="entry name" value="HTH_Crp_2"/>
    <property type="match status" value="1"/>
</dbReference>
<dbReference type="InterPro" id="IPR014710">
    <property type="entry name" value="RmlC-like_jellyroll"/>
</dbReference>
<keyword evidence="2" id="KW-0238">DNA-binding</keyword>
<dbReference type="Proteomes" id="UP000676649">
    <property type="component" value="Chromosome"/>
</dbReference>
<organism evidence="5 6">
    <name type="scientific">Methylomonas paludis</name>
    <dbReference type="NCBI Taxonomy" id="1173101"/>
    <lineage>
        <taxon>Bacteria</taxon>
        <taxon>Pseudomonadati</taxon>
        <taxon>Pseudomonadota</taxon>
        <taxon>Gammaproteobacteria</taxon>
        <taxon>Methylococcales</taxon>
        <taxon>Methylococcaceae</taxon>
        <taxon>Methylomonas</taxon>
    </lineage>
</organism>
<evidence type="ECO:0000256" key="2">
    <source>
        <dbReference type="ARBA" id="ARBA00023125"/>
    </source>
</evidence>
<evidence type="ECO:0000313" key="6">
    <source>
        <dbReference type="Proteomes" id="UP000676649"/>
    </source>
</evidence>
<evidence type="ECO:0000313" key="5">
    <source>
        <dbReference type="EMBL" id="QWF72391.1"/>
    </source>
</evidence>
<dbReference type="KEGG" id="mpad:KEF85_08090"/>
<dbReference type="Gene3D" id="1.10.10.10">
    <property type="entry name" value="Winged helix-like DNA-binding domain superfamily/Winged helix DNA-binding domain"/>
    <property type="match status" value="1"/>
</dbReference>
<dbReference type="PROSITE" id="PS51063">
    <property type="entry name" value="HTH_CRP_2"/>
    <property type="match status" value="1"/>
</dbReference>
<dbReference type="InterPro" id="IPR050397">
    <property type="entry name" value="Env_Response_Regulators"/>
</dbReference>
<dbReference type="InterPro" id="IPR018490">
    <property type="entry name" value="cNMP-bd_dom_sf"/>
</dbReference>
<dbReference type="InterPro" id="IPR036390">
    <property type="entry name" value="WH_DNA-bd_sf"/>
</dbReference>
<feature type="domain" description="HTH crp-type" evidence="4">
    <location>
        <begin position="147"/>
        <end position="213"/>
    </location>
</feature>
<reference evidence="5" key="1">
    <citation type="submission" date="2021-04" db="EMBL/GenBank/DDBJ databases">
        <title>Draft genome sequence data of methanotrophic Methylovulum sp. strain S1L and Methylomonas sp. strain S2AM isolated from boreal lake water columns.</title>
        <authorList>
            <person name="Rissanen A.J."/>
            <person name="Mangayil R."/>
            <person name="Svenning M.M."/>
            <person name="Khanongnuch R."/>
        </authorList>
    </citation>
    <scope>NUCLEOTIDE SEQUENCE</scope>
    <source>
        <strain evidence="5">S2AM</strain>
    </source>
</reference>
<keyword evidence="1" id="KW-0805">Transcription regulation</keyword>
<dbReference type="SUPFAM" id="SSF46785">
    <property type="entry name" value="Winged helix' DNA-binding domain"/>
    <property type="match status" value="1"/>
</dbReference>
<dbReference type="InterPro" id="IPR012318">
    <property type="entry name" value="HTH_CRP"/>
</dbReference>
<dbReference type="EMBL" id="CP073754">
    <property type="protein sequence ID" value="QWF72391.1"/>
    <property type="molecule type" value="Genomic_DNA"/>
</dbReference>
<dbReference type="GO" id="GO:0003677">
    <property type="term" value="F:DNA binding"/>
    <property type="evidence" value="ECO:0007669"/>
    <property type="project" value="UniProtKB-KW"/>
</dbReference>
<evidence type="ECO:0000256" key="3">
    <source>
        <dbReference type="ARBA" id="ARBA00023163"/>
    </source>
</evidence>
<keyword evidence="6" id="KW-1185">Reference proteome</keyword>
<dbReference type="SUPFAM" id="SSF51206">
    <property type="entry name" value="cAMP-binding domain-like"/>
    <property type="match status" value="1"/>
</dbReference>
<dbReference type="InterPro" id="IPR036388">
    <property type="entry name" value="WH-like_DNA-bd_sf"/>
</dbReference>
<protein>
    <submittedName>
        <fullName evidence="5">Crp/Fnr family transcriptional regulator</fullName>
    </submittedName>
</protein>
<proteinExistence type="predicted"/>
<dbReference type="PANTHER" id="PTHR24567">
    <property type="entry name" value="CRP FAMILY TRANSCRIPTIONAL REGULATORY PROTEIN"/>
    <property type="match status" value="1"/>
</dbReference>
<dbReference type="PANTHER" id="PTHR24567:SF74">
    <property type="entry name" value="HTH-TYPE TRANSCRIPTIONAL REGULATOR ARCR"/>
    <property type="match status" value="1"/>
</dbReference>
<dbReference type="Gene3D" id="2.60.120.10">
    <property type="entry name" value="Jelly Rolls"/>
    <property type="match status" value="1"/>
</dbReference>
<keyword evidence="3" id="KW-0804">Transcription</keyword>
<dbReference type="GO" id="GO:0005829">
    <property type="term" value="C:cytosol"/>
    <property type="evidence" value="ECO:0007669"/>
    <property type="project" value="TreeGrafter"/>
</dbReference>
<dbReference type="RefSeq" id="WP_215584825.1">
    <property type="nucleotide sequence ID" value="NZ_CP073754.1"/>
</dbReference>